<feature type="domain" description="Protein FecR C-terminal" evidence="3">
    <location>
        <begin position="312"/>
        <end position="376"/>
    </location>
</feature>
<dbReference type="Gene3D" id="2.60.120.1440">
    <property type="match status" value="1"/>
</dbReference>
<proteinExistence type="predicted"/>
<keyword evidence="5" id="KW-1185">Reference proteome</keyword>
<dbReference type="InterPro" id="IPR032508">
    <property type="entry name" value="FecR_C"/>
</dbReference>
<protein>
    <submittedName>
        <fullName evidence="4">DUF4974 domain-containing protein</fullName>
    </submittedName>
</protein>
<dbReference type="PIRSF" id="PIRSF018266">
    <property type="entry name" value="FecR"/>
    <property type="match status" value="1"/>
</dbReference>
<keyword evidence="1" id="KW-1133">Transmembrane helix</keyword>
<dbReference type="Pfam" id="PF04773">
    <property type="entry name" value="FecR"/>
    <property type="match status" value="1"/>
</dbReference>
<organism evidence="4 5">
    <name type="scientific">Olivibacter ginsenosidimutans</name>
    <dbReference type="NCBI Taxonomy" id="1176537"/>
    <lineage>
        <taxon>Bacteria</taxon>
        <taxon>Pseudomonadati</taxon>
        <taxon>Bacteroidota</taxon>
        <taxon>Sphingobacteriia</taxon>
        <taxon>Sphingobacteriales</taxon>
        <taxon>Sphingobacteriaceae</taxon>
        <taxon>Olivibacter</taxon>
    </lineage>
</organism>
<evidence type="ECO:0000259" key="3">
    <source>
        <dbReference type="Pfam" id="PF16344"/>
    </source>
</evidence>
<dbReference type="Gene3D" id="3.55.50.30">
    <property type="match status" value="1"/>
</dbReference>
<evidence type="ECO:0000313" key="4">
    <source>
        <dbReference type="EMBL" id="GAA4795239.1"/>
    </source>
</evidence>
<accession>A0ABP9BGD8</accession>
<sequence>MDRANTRILQLLEKVHQNTATEAELEELNTWYERFDKEEIAVKPWNEQEEEEMGAALKQRIWASLGKDKYKRKRKIGVLGRKDVSRLIPYAAAASMVLVLGCLFFFSKHDKQQNKENDQRLLLGTVVGNKAVLSFDDGKRFILDSAAGTIKVNDGQVLYTNGKPVSNKQSEDQFMEIRTPKGGRYTVILSDGTKVWLNAATKLRYAAQFKPNEKRVVELDGEAFFEVSQQKNKPFMVRTQHQEVEVLGTAFNVNAYADEPAVKTSLLNGKVRVKADNMVQELHPDEEVVWQAGKLSKRKADMQQVLAWKSGRFAFDNKNLQQVMREMSRWYDLEVVYEGKIEELTFFGGTHANADIATVLNMLEANGLAYRLEGNRRLVIAKALK</sequence>
<dbReference type="InterPro" id="IPR006860">
    <property type="entry name" value="FecR"/>
</dbReference>
<dbReference type="PANTHER" id="PTHR30273">
    <property type="entry name" value="PERIPLASMIC SIGNAL SENSOR AND SIGMA FACTOR ACTIVATOR FECR-RELATED"/>
    <property type="match status" value="1"/>
</dbReference>
<dbReference type="Proteomes" id="UP001501411">
    <property type="component" value="Unassembled WGS sequence"/>
</dbReference>
<reference evidence="5" key="1">
    <citation type="journal article" date="2019" name="Int. J. Syst. Evol. Microbiol.">
        <title>The Global Catalogue of Microorganisms (GCM) 10K type strain sequencing project: providing services to taxonomists for standard genome sequencing and annotation.</title>
        <authorList>
            <consortium name="The Broad Institute Genomics Platform"/>
            <consortium name="The Broad Institute Genome Sequencing Center for Infectious Disease"/>
            <person name="Wu L."/>
            <person name="Ma J."/>
        </authorList>
    </citation>
    <scope>NUCLEOTIDE SEQUENCE [LARGE SCALE GENOMIC DNA]</scope>
    <source>
        <strain evidence="5">JCM 18200</strain>
    </source>
</reference>
<keyword evidence="1" id="KW-0812">Transmembrane</keyword>
<gene>
    <name evidence="4" type="ORF">GCM10023231_24560</name>
</gene>
<feature type="domain" description="FecR protein" evidence="2">
    <location>
        <begin position="176"/>
        <end position="272"/>
    </location>
</feature>
<evidence type="ECO:0000259" key="2">
    <source>
        <dbReference type="Pfam" id="PF04773"/>
    </source>
</evidence>
<dbReference type="InterPro" id="IPR012373">
    <property type="entry name" value="Ferrdict_sens_TM"/>
</dbReference>
<dbReference type="PANTHER" id="PTHR30273:SF2">
    <property type="entry name" value="PROTEIN FECR"/>
    <property type="match status" value="1"/>
</dbReference>
<dbReference type="RefSeq" id="WP_345232084.1">
    <property type="nucleotide sequence ID" value="NZ_BAABIQ010000036.1"/>
</dbReference>
<dbReference type="EMBL" id="BAABIQ010000036">
    <property type="protein sequence ID" value="GAA4795239.1"/>
    <property type="molecule type" value="Genomic_DNA"/>
</dbReference>
<name>A0ABP9BGD8_9SPHI</name>
<evidence type="ECO:0000313" key="5">
    <source>
        <dbReference type="Proteomes" id="UP001501411"/>
    </source>
</evidence>
<feature type="transmembrane region" description="Helical" evidence="1">
    <location>
        <begin position="87"/>
        <end position="106"/>
    </location>
</feature>
<keyword evidence="1" id="KW-0472">Membrane</keyword>
<dbReference type="Pfam" id="PF16344">
    <property type="entry name" value="FecR_C"/>
    <property type="match status" value="1"/>
</dbReference>
<evidence type="ECO:0000256" key="1">
    <source>
        <dbReference type="SAM" id="Phobius"/>
    </source>
</evidence>
<comment type="caution">
    <text evidence="4">The sequence shown here is derived from an EMBL/GenBank/DDBJ whole genome shotgun (WGS) entry which is preliminary data.</text>
</comment>